<keyword evidence="2 9" id="KW-0645">Protease</keyword>
<dbReference type="CDD" id="cd14843">
    <property type="entry name" value="D-Ala-D-Ala_dipeptidase_like"/>
    <property type="match status" value="1"/>
</dbReference>
<evidence type="ECO:0000256" key="7">
    <source>
        <dbReference type="ARBA" id="ARBA00023049"/>
    </source>
</evidence>
<dbReference type="InterPro" id="IPR009045">
    <property type="entry name" value="Zn_M74/Hedgehog-like"/>
</dbReference>
<evidence type="ECO:0000256" key="4">
    <source>
        <dbReference type="ARBA" id="ARBA00022801"/>
    </source>
</evidence>
<dbReference type="GO" id="GO:0006508">
    <property type="term" value="P:proteolysis"/>
    <property type="evidence" value="ECO:0007669"/>
    <property type="project" value="UniProtKB-KW"/>
</dbReference>
<dbReference type="AlphaFoldDB" id="A0AA96LBI8"/>
<dbReference type="GO" id="GO:0008237">
    <property type="term" value="F:metallopeptidase activity"/>
    <property type="evidence" value="ECO:0007669"/>
    <property type="project" value="UniProtKB-KW"/>
</dbReference>
<gene>
    <name evidence="10" type="ORF">MJA45_21100</name>
</gene>
<comment type="function">
    <text evidence="9">Catalyzes hydrolysis of the D-alanyl-D-alanine dipeptide.</text>
</comment>
<dbReference type="Pfam" id="PF01427">
    <property type="entry name" value="Peptidase_M15"/>
    <property type="match status" value="1"/>
</dbReference>
<evidence type="ECO:0000256" key="6">
    <source>
        <dbReference type="ARBA" id="ARBA00022997"/>
    </source>
</evidence>
<organism evidence="10 11">
    <name type="scientific">Paenibacillus aurantius</name>
    <dbReference type="NCBI Taxonomy" id="2918900"/>
    <lineage>
        <taxon>Bacteria</taxon>
        <taxon>Bacillati</taxon>
        <taxon>Bacillota</taxon>
        <taxon>Bacilli</taxon>
        <taxon>Bacillales</taxon>
        <taxon>Paenibacillaceae</taxon>
        <taxon>Paenibacillus</taxon>
    </lineage>
</organism>
<comment type="catalytic activity">
    <reaction evidence="1 9">
        <text>D-alanyl-D-alanine + H2O = 2 D-alanine</text>
        <dbReference type="Rhea" id="RHEA:20661"/>
        <dbReference type="ChEBI" id="CHEBI:15377"/>
        <dbReference type="ChEBI" id="CHEBI:57416"/>
        <dbReference type="ChEBI" id="CHEBI:57822"/>
        <dbReference type="EC" id="3.4.13.22"/>
    </reaction>
</comment>
<dbReference type="GO" id="GO:0160237">
    <property type="term" value="F:D-Ala-D-Ala dipeptidase activity"/>
    <property type="evidence" value="ECO:0007669"/>
    <property type="project" value="UniProtKB-EC"/>
</dbReference>
<dbReference type="EMBL" id="CP130318">
    <property type="protein sequence ID" value="WNQ10099.1"/>
    <property type="molecule type" value="Genomic_DNA"/>
</dbReference>
<comment type="cofactor">
    <cofactor evidence="9">
        <name>Zn(2+)</name>
        <dbReference type="ChEBI" id="CHEBI:29105"/>
    </cofactor>
    <text evidence="9">Binds 1 zinc ion per subunit.</text>
</comment>
<keyword evidence="8" id="KW-0961">Cell wall biogenesis/degradation</keyword>
<dbReference type="SUPFAM" id="SSF55166">
    <property type="entry name" value="Hedgehog/DD-peptidase"/>
    <property type="match status" value="1"/>
</dbReference>
<dbReference type="EC" id="3.4.13.22" evidence="9"/>
<evidence type="ECO:0000256" key="1">
    <source>
        <dbReference type="ARBA" id="ARBA00001362"/>
    </source>
</evidence>
<dbReference type="Proteomes" id="UP001305702">
    <property type="component" value="Chromosome"/>
</dbReference>
<keyword evidence="4 9" id="KW-0378">Hydrolase</keyword>
<dbReference type="PANTHER" id="PTHR43126:SF2">
    <property type="entry name" value="D-ALANYL-D-ALANINE DIPEPTIDASE"/>
    <property type="match status" value="1"/>
</dbReference>
<feature type="site" description="Transition state stabilizer" evidence="9">
    <location>
        <position position="87"/>
    </location>
</feature>
<evidence type="ECO:0000256" key="8">
    <source>
        <dbReference type="ARBA" id="ARBA00023316"/>
    </source>
</evidence>
<evidence type="ECO:0000256" key="9">
    <source>
        <dbReference type="HAMAP-Rule" id="MF_01924"/>
    </source>
</evidence>
<accession>A0AA96LBI8</accession>
<keyword evidence="6 9" id="KW-0224">Dipeptidase</keyword>
<dbReference type="PANTHER" id="PTHR43126">
    <property type="entry name" value="D-ALANYL-D-ALANINE DIPEPTIDASE"/>
    <property type="match status" value="1"/>
</dbReference>
<feature type="binding site" evidence="9">
    <location>
        <position position="143"/>
    </location>
    <ligand>
        <name>Zn(2+)</name>
        <dbReference type="ChEBI" id="CHEBI:29105"/>
        <note>catalytic</note>
    </ligand>
</feature>
<protein>
    <recommendedName>
        <fullName evidence="9">D-alanyl-D-alanine dipeptidase</fullName>
        <shortName evidence="9">D-Ala-D-Ala dipeptidase</shortName>
        <ecNumber evidence="9">3.4.13.22</ecNumber>
    </recommendedName>
</protein>
<feature type="active site" description="Proton donor/acceptor" evidence="9">
    <location>
        <position position="206"/>
    </location>
</feature>
<dbReference type="GO" id="GO:0071555">
    <property type="term" value="P:cell wall organization"/>
    <property type="evidence" value="ECO:0007669"/>
    <property type="project" value="UniProtKB-KW"/>
</dbReference>
<evidence type="ECO:0000313" key="11">
    <source>
        <dbReference type="Proteomes" id="UP001305702"/>
    </source>
</evidence>
<evidence type="ECO:0000313" key="10">
    <source>
        <dbReference type="EMBL" id="WNQ10099.1"/>
    </source>
</evidence>
<dbReference type="KEGG" id="paun:MJA45_21100"/>
<evidence type="ECO:0000256" key="2">
    <source>
        <dbReference type="ARBA" id="ARBA00022670"/>
    </source>
</evidence>
<keyword evidence="11" id="KW-1185">Reference proteome</keyword>
<reference evidence="10 11" key="1">
    <citation type="submission" date="2022-02" db="EMBL/GenBank/DDBJ databases">
        <title>Paenibacillus sp. MBLB1776 Whole Genome Shotgun Sequencing.</title>
        <authorList>
            <person name="Hwang C.Y."/>
            <person name="Cho E.-S."/>
            <person name="Seo M.-J."/>
        </authorList>
    </citation>
    <scope>NUCLEOTIDE SEQUENCE [LARGE SCALE GENOMIC DNA]</scope>
    <source>
        <strain evidence="10 11">MBLB1776</strain>
    </source>
</reference>
<evidence type="ECO:0000256" key="3">
    <source>
        <dbReference type="ARBA" id="ARBA00022723"/>
    </source>
</evidence>
<evidence type="ECO:0000256" key="5">
    <source>
        <dbReference type="ARBA" id="ARBA00022833"/>
    </source>
</evidence>
<keyword evidence="5 9" id="KW-0862">Zinc</keyword>
<proteinExistence type="inferred from homology"/>
<feature type="binding site" evidence="9">
    <location>
        <position position="209"/>
    </location>
    <ligand>
        <name>Zn(2+)</name>
        <dbReference type="ChEBI" id="CHEBI:29105"/>
        <note>catalytic</note>
    </ligand>
</feature>
<keyword evidence="3 9" id="KW-0479">Metal-binding</keyword>
<dbReference type="GO" id="GO:0008270">
    <property type="term" value="F:zinc ion binding"/>
    <property type="evidence" value="ECO:0007669"/>
    <property type="project" value="UniProtKB-UniRule"/>
</dbReference>
<comment type="similarity">
    <text evidence="9">Belongs to the peptidase M15D family.</text>
</comment>
<dbReference type="RefSeq" id="WP_315603873.1">
    <property type="nucleotide sequence ID" value="NZ_CP130318.1"/>
</dbReference>
<name>A0AA96LBI8_9BACL</name>
<feature type="binding site" evidence="9">
    <location>
        <position position="136"/>
    </location>
    <ligand>
        <name>Zn(2+)</name>
        <dbReference type="ChEBI" id="CHEBI:29105"/>
        <note>catalytic</note>
    </ligand>
</feature>
<dbReference type="HAMAP" id="MF_01924">
    <property type="entry name" value="A_A_dipeptidase"/>
    <property type="match status" value="1"/>
</dbReference>
<dbReference type="InterPro" id="IPR000755">
    <property type="entry name" value="A_A_dipeptidase"/>
</dbReference>
<keyword evidence="7 9" id="KW-0482">Metalloprotease</keyword>
<dbReference type="Gene3D" id="3.30.1380.10">
    <property type="match status" value="1"/>
</dbReference>
<sequence length="234" mass="26253">MTAYPPIPPAAPPAVNYRTLPLTENGEPLLSLTGLSPRVEVHPFYREMGIPGALPDCWLREGAAARLLAAAAALPAGFRFVVLDGFRPYEVQLELYRRFREEIAASNRFATEEEVEKETARFVAYPTPDVETPPPHMTGGAVDLTVADEAGWLDMGTPFDDLTDRAASDSFELLPQPTMQEQRIRHNRRMLYHAMTSAGFAPYGNEWWHFDYGNQRWAMMTGGNAFYKGKRAFP</sequence>